<sequence>MIAQLVLKFCFVLFLTKSVAASPAFHASDFAATVQAAPANIINIPPRQPPVRSAVLATRNDIELLAEGTDSAATQQLDDATNQLTKRGKYSKGTCWIHLWESLACGPGDRHELYARLNLKDNRGKKIAHPKNGANGGKGRRIDQKFYEVRSELPYVLLIQGHDKDDYVQFEYGGHSWTTNTKGKSGQKHPYCNTGAYDPKPYHGRCHFSPETRVRQMDCYFPC</sequence>
<dbReference type="VEuPathDB" id="FungiDB:AJ78_03939"/>
<protein>
    <submittedName>
        <fullName evidence="2">Uncharacterized protein</fullName>
    </submittedName>
</protein>
<keyword evidence="1" id="KW-0732">Signal</keyword>
<dbReference type="OrthoDB" id="21678at2759"/>
<evidence type="ECO:0000313" key="2">
    <source>
        <dbReference type="EMBL" id="OJD15842.1"/>
    </source>
</evidence>
<dbReference type="STRING" id="1447872.A0A1J9PIV8"/>
<proteinExistence type="predicted"/>
<evidence type="ECO:0000256" key="1">
    <source>
        <dbReference type="SAM" id="SignalP"/>
    </source>
</evidence>
<evidence type="ECO:0000313" key="3">
    <source>
        <dbReference type="Proteomes" id="UP000182235"/>
    </source>
</evidence>
<dbReference type="EMBL" id="LGRN01000135">
    <property type="protein sequence ID" value="OJD15842.1"/>
    <property type="molecule type" value="Genomic_DNA"/>
</dbReference>
<feature type="signal peptide" evidence="1">
    <location>
        <begin position="1"/>
        <end position="21"/>
    </location>
</feature>
<accession>A0A1J9PIV8</accession>
<dbReference type="Proteomes" id="UP000182235">
    <property type="component" value="Unassembled WGS sequence"/>
</dbReference>
<organism evidence="2 3">
    <name type="scientific">Emergomyces pasteurianus Ep9510</name>
    <dbReference type="NCBI Taxonomy" id="1447872"/>
    <lineage>
        <taxon>Eukaryota</taxon>
        <taxon>Fungi</taxon>
        <taxon>Dikarya</taxon>
        <taxon>Ascomycota</taxon>
        <taxon>Pezizomycotina</taxon>
        <taxon>Eurotiomycetes</taxon>
        <taxon>Eurotiomycetidae</taxon>
        <taxon>Onygenales</taxon>
        <taxon>Ajellomycetaceae</taxon>
        <taxon>Emergomyces</taxon>
    </lineage>
</organism>
<dbReference type="AlphaFoldDB" id="A0A1J9PIV8"/>
<name>A0A1J9PIV8_9EURO</name>
<reference evidence="2 3" key="1">
    <citation type="submission" date="2015-07" db="EMBL/GenBank/DDBJ databases">
        <title>Emmonsia species relationships and genome sequence.</title>
        <authorList>
            <consortium name="The Broad Institute Genomics Platform"/>
            <person name="Cuomo C.A."/>
            <person name="Munoz J.F."/>
            <person name="Imamovic A."/>
            <person name="Priest M.E."/>
            <person name="Young S."/>
            <person name="Clay O.K."/>
            <person name="McEwen J.G."/>
        </authorList>
    </citation>
    <scope>NUCLEOTIDE SEQUENCE [LARGE SCALE GENOMIC DNA]</scope>
    <source>
        <strain evidence="2 3">UAMH 9510</strain>
    </source>
</reference>
<feature type="chain" id="PRO_5012837377" evidence="1">
    <location>
        <begin position="22"/>
        <end position="223"/>
    </location>
</feature>
<comment type="caution">
    <text evidence="2">The sequence shown here is derived from an EMBL/GenBank/DDBJ whole genome shotgun (WGS) entry which is preliminary data.</text>
</comment>
<keyword evidence="3" id="KW-1185">Reference proteome</keyword>
<gene>
    <name evidence="2" type="ORF">AJ78_03939</name>
</gene>